<accession>W1IV64</accession>
<gene>
    <name evidence="3" type="ORF">XSR1_150076</name>
</gene>
<dbReference type="OrthoDB" id="787383at2"/>
<dbReference type="AlphaFoldDB" id="W1IV64"/>
<keyword evidence="4" id="KW-1185">Reference proteome</keyword>
<feature type="domain" description="DUF1266" evidence="2">
    <location>
        <begin position="176"/>
        <end position="333"/>
    </location>
</feature>
<evidence type="ECO:0000259" key="2">
    <source>
        <dbReference type="Pfam" id="PF06889"/>
    </source>
</evidence>
<comment type="caution">
    <text evidence="3">The sequence shown here is derived from an EMBL/GenBank/DDBJ whole genome shotgun (WGS) entry which is preliminary data.</text>
</comment>
<dbReference type="Proteomes" id="UP000019202">
    <property type="component" value="Unassembled WGS sequence"/>
</dbReference>
<organism evidence="3 4">
    <name type="scientific">Xenorhabdus szentirmaii DSM 16338</name>
    <dbReference type="NCBI Taxonomy" id="1427518"/>
    <lineage>
        <taxon>Bacteria</taxon>
        <taxon>Pseudomonadati</taxon>
        <taxon>Pseudomonadota</taxon>
        <taxon>Gammaproteobacteria</taxon>
        <taxon>Enterobacterales</taxon>
        <taxon>Morganellaceae</taxon>
        <taxon>Xenorhabdus</taxon>
    </lineage>
</organism>
<evidence type="ECO:0000313" key="3">
    <source>
        <dbReference type="EMBL" id="CDL81733.1"/>
    </source>
</evidence>
<reference evidence="3" key="1">
    <citation type="submission" date="2013-11" db="EMBL/GenBank/DDBJ databases">
        <title>Draft genome sequence and annotation of the entomopathogenic bacteria, Xenorhabdus cabanillasi strain JM26 and Xenorhabdus szentirmai strain DSM 16338.</title>
        <authorList>
            <person name="Gualtieri M."/>
            <person name="Ogier J.C."/>
            <person name="Pages S."/>
            <person name="Givaudan A."/>
            <person name="Gaudriault S."/>
        </authorList>
    </citation>
    <scope>NUCLEOTIDE SEQUENCE [LARGE SCALE GENOMIC DNA]</scope>
    <source>
        <strain evidence="3">DSM 16338</strain>
    </source>
</reference>
<proteinExistence type="predicted"/>
<keyword evidence="1" id="KW-0812">Transmembrane</keyword>
<name>W1IV64_9GAMM</name>
<dbReference type="Pfam" id="PF06889">
    <property type="entry name" value="DUF1266"/>
    <property type="match status" value="1"/>
</dbReference>
<protein>
    <recommendedName>
        <fullName evidence="2">DUF1266 domain-containing protein</fullName>
    </recommendedName>
</protein>
<keyword evidence="1" id="KW-1133">Transmembrane helix</keyword>
<dbReference type="GeneID" id="97126407"/>
<sequence>MKELLQNHPNDREFPVNSFQIVKGAILERKKMAFLRPIQAIGLSSLWITTILLIAVSTGMTGLTIDSNNVPSAGYILLAMLIGFSLLGIFLSVYTFLRIKNLPGTEQKRYYTQAGLSVLSEEQRQALRLHIVRCYYNGYWVETLEHYPLKSRIPQDNDDEYRFLPLSDAEPHQSQIYQDWGIINKKGYLKMLHALWAGMHSERFAVDSAFSDGEMFNVLGSLIEESPEYVKQCTESINGRPSVLLWGFDLWRAIVLSRNCFAAGYISEETAWKNILKTADYVYEIFGSFDEFYTNYRLGNAYWSSDFDMAKKRLKEFQFYKQYCDWPMAELPWPKAKGIFIEQYMKDGFADVVNSMLLDQMDNSSGDEIMDEMIDEESSHIENRVLH</sequence>
<dbReference type="STRING" id="1427518.XSR1_150076"/>
<dbReference type="EMBL" id="CBXF010000057">
    <property type="protein sequence ID" value="CDL81733.1"/>
    <property type="molecule type" value="Genomic_DNA"/>
</dbReference>
<keyword evidence="1" id="KW-0472">Membrane</keyword>
<evidence type="ECO:0000256" key="1">
    <source>
        <dbReference type="SAM" id="Phobius"/>
    </source>
</evidence>
<dbReference type="RefSeq" id="WP_038235611.1">
    <property type="nucleotide sequence ID" value="NZ_CAWLWS010000057.1"/>
</dbReference>
<feature type="transmembrane region" description="Helical" evidence="1">
    <location>
        <begin position="40"/>
        <end position="63"/>
    </location>
</feature>
<dbReference type="InterPro" id="IPR009677">
    <property type="entry name" value="DUF1266"/>
</dbReference>
<feature type="transmembrane region" description="Helical" evidence="1">
    <location>
        <begin position="75"/>
        <end position="97"/>
    </location>
</feature>
<evidence type="ECO:0000313" key="4">
    <source>
        <dbReference type="Proteomes" id="UP000019202"/>
    </source>
</evidence>